<keyword evidence="2" id="KW-1185">Reference proteome</keyword>
<sequence length="939" mass="109570">MSPQDGYITYDKQKSKVSSWGRKRDSEDEDTVQIDISEKRLHRLFKKGEDSWNQDDLFFFKAVSDFLYLSVKELMRQENRGLNQVKNTDALHYVFVVPSEWEEEIREVLIRPIFVQANLISKDDHKDRLLFRTDIESIYYYVTQYQHDNLKLSRNSIIGVIDVVEESKVSIKLNSILTGNPIFDFSNSLLFPKLVASNSTFLTNNDVKNGIKEFIKIKFSFDAQEETIQNIMEEITPDSDCETEDENKVSYMEEISSDSDCETEDEDKVSYLEKPFITDKSISELDKKQEALIKSIRPIDICAEISKHLPNNLKLLLPNDLVKEYSLWRLTYERRYRKVDRGLLVWSEYLFEYNRISFGSNYIIPKRFWKTDLDDPCVLQGVVRYLFDALQNSDVYSKPRILSTEHSATSSSIFLKSKPDCIMNIDISLESTTLSFSLLDENGLVKEVWDHDYFVPDSRFIKSVKEHLKNKSNISSSKLNKEIENILNFDSRNKDLLVSTQQQQTVNNYNKLFGTEDDLRDMIYASGLVRKDDSYKKLRIATHGEGLFPVIQQSFNLQFQLKSFFVVAQLYEKYVQLTLKQVITELGLENEYQEAIIIQEEMIPIPNIYDTLCLNMWSNITEDSSLIKLCDTHKGYDDNELLEIFSLKNRAEFTNNLKEYISKNILNKTVCLTVNDITEISFRPVLQEIISLIFTSLINKQLFGKYRDIQYVFHLVCFNYNPQFQHVLLRILKDETDHFLYEERIDIAHYTLPKLSNELLRPVLQQEPFSYKVFQVGALYHVYSENYGIGFDSEFGQLPYKFKNKISDSKITSVDEKAVFPLFKKGNRINSAQIERVFYLSSTYAIGKDFLVTRLLRLKKTDTLSLEKTIHAKDKLENISGPSCSGFDYKQGRYIPFKISILYRGHSSSISFALKYIGGDIPRKEYRTVLAEPMTLARF</sequence>
<accession>A0ABP9XW14</accession>
<evidence type="ECO:0000313" key="2">
    <source>
        <dbReference type="Proteomes" id="UP001476247"/>
    </source>
</evidence>
<protein>
    <submittedName>
        <fullName evidence="1">Uncharacterized protein</fullName>
    </submittedName>
</protein>
<reference evidence="1 2" key="1">
    <citation type="submission" date="2024-04" db="EMBL/GenBank/DDBJ databases">
        <title>genome sequences of Mucor flavus KT1a and Helicostylum pulchrum KT1b strains isolation_sourced from the surface of a dry-aged beef.</title>
        <authorList>
            <person name="Toyotome T."/>
            <person name="Hosono M."/>
            <person name="Torimaru M."/>
            <person name="Fukuda K."/>
            <person name="Mikami N."/>
        </authorList>
    </citation>
    <scope>NUCLEOTIDE SEQUENCE [LARGE SCALE GENOMIC DNA]</scope>
    <source>
        <strain evidence="1 2">KT1b</strain>
    </source>
</reference>
<comment type="caution">
    <text evidence="1">The sequence shown here is derived from an EMBL/GenBank/DDBJ whole genome shotgun (WGS) entry which is preliminary data.</text>
</comment>
<proteinExistence type="predicted"/>
<dbReference type="Proteomes" id="UP001476247">
    <property type="component" value="Unassembled WGS sequence"/>
</dbReference>
<dbReference type="EMBL" id="BAABUJ010000010">
    <property type="protein sequence ID" value="GAA5798588.1"/>
    <property type="molecule type" value="Genomic_DNA"/>
</dbReference>
<evidence type="ECO:0000313" key="1">
    <source>
        <dbReference type="EMBL" id="GAA5798588.1"/>
    </source>
</evidence>
<organism evidence="1 2">
    <name type="scientific">Helicostylum pulchrum</name>
    <dbReference type="NCBI Taxonomy" id="562976"/>
    <lineage>
        <taxon>Eukaryota</taxon>
        <taxon>Fungi</taxon>
        <taxon>Fungi incertae sedis</taxon>
        <taxon>Mucoromycota</taxon>
        <taxon>Mucoromycotina</taxon>
        <taxon>Mucoromycetes</taxon>
        <taxon>Mucorales</taxon>
        <taxon>Mucorineae</taxon>
        <taxon>Mucoraceae</taxon>
        <taxon>Helicostylum</taxon>
    </lineage>
</organism>
<gene>
    <name evidence="1" type="ORF">HPULCUR_003993</name>
</gene>
<name>A0ABP9XW14_9FUNG</name>